<proteinExistence type="predicted"/>
<evidence type="ECO:0000313" key="2">
    <source>
        <dbReference type="Proteomes" id="UP000239735"/>
    </source>
</evidence>
<dbReference type="Proteomes" id="UP000239735">
    <property type="component" value="Unassembled WGS sequence"/>
</dbReference>
<accession>A0A2N9LKB9</accession>
<dbReference type="OrthoDB" id="165683at2"/>
<dbReference type="Pfam" id="PF08734">
    <property type="entry name" value="GYD"/>
    <property type="match status" value="1"/>
</dbReference>
<reference evidence="2" key="1">
    <citation type="submission" date="2018-02" db="EMBL/GenBank/DDBJ databases">
        <authorList>
            <person name="Hausmann B."/>
        </authorList>
    </citation>
    <scope>NUCLEOTIDE SEQUENCE [LARGE SCALE GENOMIC DNA]</scope>
    <source>
        <strain evidence="2">Peat soil MAG SbA5</strain>
    </source>
</reference>
<dbReference type="AlphaFoldDB" id="A0A2N9LKB9"/>
<dbReference type="InterPro" id="IPR014845">
    <property type="entry name" value="GYD/TTHA1554"/>
</dbReference>
<evidence type="ECO:0008006" key="3">
    <source>
        <dbReference type="Google" id="ProtNLM"/>
    </source>
</evidence>
<organism evidence="1 2">
    <name type="scientific">Candidatus Sulfuritelmatomonas gaucii</name>
    <dbReference type="NCBI Taxonomy" id="2043161"/>
    <lineage>
        <taxon>Bacteria</taxon>
        <taxon>Pseudomonadati</taxon>
        <taxon>Acidobacteriota</taxon>
        <taxon>Terriglobia</taxon>
        <taxon>Terriglobales</taxon>
        <taxon>Acidobacteriaceae</taxon>
        <taxon>Candidatus Sulfuritelmatomonas</taxon>
    </lineage>
</organism>
<evidence type="ECO:0000313" key="1">
    <source>
        <dbReference type="EMBL" id="SPE23682.1"/>
    </source>
</evidence>
<protein>
    <recommendedName>
        <fullName evidence="3">GYD domain-containing protein</fullName>
    </recommendedName>
</protein>
<sequence length="109" mass="11178">MPSYLVQVSYTAEALNALIAKPQNRAEAVGKVVEKLGGKVAGAWLSFGDYDTIVVVDMPNNLSAAAFALAISAGGSCKTVKTTPLISAEEGLAAFKKAATSGYKPVSAK</sequence>
<gene>
    <name evidence="1" type="ORF">SBA5_400094</name>
</gene>
<dbReference type="EMBL" id="OKRB01000098">
    <property type="protein sequence ID" value="SPE23682.1"/>
    <property type="molecule type" value="Genomic_DNA"/>
</dbReference>
<name>A0A2N9LKB9_9BACT</name>